<reference evidence="1" key="1">
    <citation type="submission" date="2022-06" db="EMBL/GenBank/DDBJ databases">
        <title>Physiological and biochemical characterization and genomic elucidation of a strain of the genus Ensifer adhaerens M8 that combines arsenic oxidation and chromium reduction.</title>
        <authorList>
            <person name="Li X."/>
            <person name="Yu c."/>
        </authorList>
    </citation>
    <scope>NUCLEOTIDE SEQUENCE</scope>
    <source>
        <strain evidence="1">M8</strain>
        <plasmid evidence="1">pB</plasmid>
    </source>
</reference>
<organism evidence="1 3">
    <name type="scientific">Ensifer adhaerens</name>
    <name type="common">Sinorhizobium morelense</name>
    <dbReference type="NCBI Taxonomy" id="106592"/>
    <lineage>
        <taxon>Bacteria</taxon>
        <taxon>Pseudomonadati</taxon>
        <taxon>Pseudomonadota</taxon>
        <taxon>Alphaproteobacteria</taxon>
        <taxon>Hyphomicrobiales</taxon>
        <taxon>Rhizobiaceae</taxon>
        <taxon>Sinorhizobium/Ensifer group</taxon>
        <taxon>Ensifer</taxon>
    </lineage>
</organism>
<protein>
    <submittedName>
        <fullName evidence="1">Uncharacterized protein</fullName>
    </submittedName>
</protein>
<keyword evidence="4" id="KW-1185">Reference proteome</keyword>
<name>A0A9Q8YJ19_ENSAD</name>
<evidence type="ECO:0000313" key="2">
    <source>
        <dbReference type="EMBL" id="WFP95543.1"/>
    </source>
</evidence>
<evidence type="ECO:0000313" key="4">
    <source>
        <dbReference type="Proteomes" id="UP001214094"/>
    </source>
</evidence>
<gene>
    <name evidence="1" type="ORF">NE863_28915</name>
    <name evidence="2" type="ORF">P4B07_33915</name>
</gene>
<dbReference type="EMBL" id="CP098809">
    <property type="protein sequence ID" value="USJ28394.1"/>
    <property type="molecule type" value="Genomic_DNA"/>
</dbReference>
<sequence>MDPGEIPAFVDDVIEAGCDICAVGHDSYVISEIEEQTATKEKLDRIVEKYGNRDALRWEIVAYLWSIGRFLELASEITRH</sequence>
<geneLocation type="plasmid" evidence="1 3">
    <name>pB</name>
</geneLocation>
<dbReference type="AlphaFoldDB" id="A0A9Q8YJ19"/>
<dbReference type="EMBL" id="CP121310">
    <property type="protein sequence ID" value="WFP95543.1"/>
    <property type="molecule type" value="Genomic_DNA"/>
</dbReference>
<dbReference type="Proteomes" id="UP001214094">
    <property type="component" value="Plasmid unnamedB"/>
</dbReference>
<dbReference type="OrthoDB" id="8420231at2"/>
<reference evidence="2 4" key="2">
    <citation type="submission" date="2023-03" db="EMBL/GenBank/DDBJ databases">
        <title>Comparative genome and transcriptome analysis combination mining strategies for increasing vitamin B12 production of Ensifer adhaerens strain.</title>
        <authorList>
            <person name="Yongheng L."/>
        </authorList>
    </citation>
    <scope>NUCLEOTIDE SEQUENCE [LARGE SCALE GENOMIC DNA]</scope>
    <source>
        <strain evidence="2 4">Casida A-T305</strain>
        <plasmid evidence="2 4">unnamedB</plasmid>
    </source>
</reference>
<geneLocation type="plasmid" evidence="2 4">
    <name>unnamedB</name>
</geneLocation>
<accession>A0A9Q8YJ19</accession>
<dbReference type="KEGG" id="eah:FA04_33400"/>
<evidence type="ECO:0000313" key="3">
    <source>
        <dbReference type="Proteomes" id="UP001055460"/>
    </source>
</evidence>
<evidence type="ECO:0000313" key="1">
    <source>
        <dbReference type="EMBL" id="USJ28394.1"/>
    </source>
</evidence>
<dbReference type="Proteomes" id="UP001055460">
    <property type="component" value="Plasmid pB"/>
</dbReference>
<proteinExistence type="predicted"/>
<keyword evidence="1" id="KW-0614">Plasmid</keyword>